<dbReference type="Proteomes" id="UP001200557">
    <property type="component" value="Unassembled WGS sequence"/>
</dbReference>
<proteinExistence type="predicted"/>
<gene>
    <name evidence="2" type="ORF">L0664_10985</name>
</gene>
<dbReference type="SUPFAM" id="SSF64518">
    <property type="entry name" value="Phase 1 flagellin"/>
    <property type="match status" value="1"/>
</dbReference>
<organism evidence="2 3">
    <name type="scientific">Octadecabacter dasysiphoniae</name>
    <dbReference type="NCBI Taxonomy" id="2909341"/>
    <lineage>
        <taxon>Bacteria</taxon>
        <taxon>Pseudomonadati</taxon>
        <taxon>Pseudomonadota</taxon>
        <taxon>Alphaproteobacteria</taxon>
        <taxon>Rhodobacterales</taxon>
        <taxon>Roseobacteraceae</taxon>
        <taxon>Octadecabacter</taxon>
    </lineage>
</organism>
<comment type="caution">
    <text evidence="2">The sequence shown here is derived from an EMBL/GenBank/DDBJ whole genome shotgun (WGS) entry which is preliminary data.</text>
</comment>
<feature type="domain" description="Flagellin C-terminal" evidence="1">
    <location>
        <begin position="262"/>
        <end position="335"/>
    </location>
</feature>
<accession>A0ABS9CYX8</accession>
<dbReference type="EMBL" id="JAKGAQ010000002">
    <property type="protein sequence ID" value="MCF2871589.1"/>
    <property type="molecule type" value="Genomic_DNA"/>
</dbReference>
<sequence length="336" mass="35731">MPISTIGDIQQHFLSSRNTSSMKSELNTLVQELTTGQASDLTSHLGVSQSELSSLDRQLQMLARFNQSNTETGQLLSTMQIALDNIEQHRADAGGTLLIISDSSTLSQISDAGRVALSGFEATVQSLNMRSAGRSMFGGADLDSNPLAPPGDMIDALKTTVAGLTDVGDITTAIDTWFDVAGGGFDTIGYQGDAAGFVQRPIDASQNVEIQIRADDDTLKDTLKALALGALAGDTDLALSTQSRQTLQQQAAEDLFSVAAPLASVQGRLGYAEGQVEEASVRNSAQEASFGIARNTLVSADPFETATRLEAVQLQLETHYTLIARLSRLSLTEYLR</sequence>
<evidence type="ECO:0000313" key="2">
    <source>
        <dbReference type="EMBL" id="MCF2871589.1"/>
    </source>
</evidence>
<keyword evidence="3" id="KW-1185">Reference proteome</keyword>
<evidence type="ECO:0000313" key="3">
    <source>
        <dbReference type="Proteomes" id="UP001200557"/>
    </source>
</evidence>
<dbReference type="InterPro" id="IPR046358">
    <property type="entry name" value="Flagellin_C"/>
</dbReference>
<dbReference type="Pfam" id="PF00700">
    <property type="entry name" value="Flagellin_C"/>
    <property type="match status" value="1"/>
</dbReference>
<protein>
    <recommendedName>
        <fullName evidence="1">Flagellin C-terminal domain-containing protein</fullName>
    </recommendedName>
</protein>
<dbReference type="RefSeq" id="WP_235225876.1">
    <property type="nucleotide sequence ID" value="NZ_JAKGAQ010000002.1"/>
</dbReference>
<reference evidence="2 3" key="1">
    <citation type="submission" date="2022-01" db="EMBL/GenBank/DDBJ databases">
        <title>Octadecabacter sp. nov., isolated from a marine alga.</title>
        <authorList>
            <person name="Jin M.S."/>
            <person name="Kim H.M."/>
            <person name="Han D.M."/>
            <person name="Jung J.J."/>
            <person name="Jeon C.O."/>
        </authorList>
    </citation>
    <scope>NUCLEOTIDE SEQUENCE [LARGE SCALE GENOMIC DNA]</scope>
    <source>
        <strain evidence="2 3">G9-8</strain>
    </source>
</reference>
<name>A0ABS9CYX8_9RHOB</name>
<evidence type="ECO:0000259" key="1">
    <source>
        <dbReference type="Pfam" id="PF00700"/>
    </source>
</evidence>